<evidence type="ECO:0008006" key="3">
    <source>
        <dbReference type="Google" id="ProtNLM"/>
    </source>
</evidence>
<dbReference type="RefSeq" id="WP_282910532.1">
    <property type="nucleotide sequence ID" value="NZ_JAGRPV010000001.1"/>
</dbReference>
<evidence type="ECO:0000313" key="2">
    <source>
        <dbReference type="Proteomes" id="UP001161691"/>
    </source>
</evidence>
<comment type="caution">
    <text evidence="1">The sequence shown here is derived from an EMBL/GenBank/DDBJ whole genome shotgun (WGS) entry which is preliminary data.</text>
</comment>
<gene>
    <name evidence="1" type="ORF">KB449_22725</name>
</gene>
<sequence length="413" mass="45950">MHSSFNPEAGVKASFLRPIPVQDRWCVHSYYTVSPYAPDGSGRLLIAGGDLAGGTGEALVLDAERRVIDRFGRTPLHSGFYHTGLWQTWSPDGQYVYYQSGSLERPRIVRRHLRSGEELAIDGDMEGAPPLGEPLISGLMGMLYAAGYGYGRFQPALAPVPFLHRREHGLFRYAFEPKQAALALSVADVLDRHPERARILESERELQRRLGFEEGLTLMCYCVRWSPGGGRLLFYFGNHCVNSGRGEPRLAYIFTADRELRDVRLAIDLSYERSGVHWSWHPDGERLVGYGPDPADPTRMCLAEVRYDGSGYRKISEHHSGGHPSVSPADRNLLVTDESGIPGTVLFIDVRTGGVIRRLSLPRVFGDTEPRGRNRYRVCHHPVFSPDGRKLLVNTLPGDLAAVCEVDVAEALA</sequence>
<reference evidence="1" key="1">
    <citation type="submission" date="2023-04" db="EMBL/GenBank/DDBJ databases">
        <title>Comparative genomic analysis of Cohnella hashimotonis sp. nov., isolated from the International Space Station.</title>
        <authorList>
            <person name="Venkateswaran K."/>
            <person name="Simpson A."/>
        </authorList>
    </citation>
    <scope>NUCLEOTIDE SEQUENCE</scope>
    <source>
        <strain evidence="1">F6_2S_P_1</strain>
    </source>
</reference>
<accession>A0ABT6TN98</accession>
<dbReference type="Pfam" id="PF07676">
    <property type="entry name" value="PD40"/>
    <property type="match status" value="1"/>
</dbReference>
<protein>
    <recommendedName>
        <fullName evidence="3">Translocation protein TolB</fullName>
    </recommendedName>
</protein>
<dbReference type="InterPro" id="IPR011659">
    <property type="entry name" value="WD40"/>
</dbReference>
<dbReference type="InterPro" id="IPR011042">
    <property type="entry name" value="6-blade_b-propeller_TolB-like"/>
</dbReference>
<keyword evidence="2" id="KW-1185">Reference proteome</keyword>
<evidence type="ECO:0000313" key="1">
    <source>
        <dbReference type="EMBL" id="MDI4647785.1"/>
    </source>
</evidence>
<dbReference type="EMBL" id="JAGRPV010000001">
    <property type="protein sequence ID" value="MDI4647785.1"/>
    <property type="molecule type" value="Genomic_DNA"/>
</dbReference>
<organism evidence="1 2">
    <name type="scientific">Cohnella hashimotonis</name>
    <dbReference type="NCBI Taxonomy" id="2826895"/>
    <lineage>
        <taxon>Bacteria</taxon>
        <taxon>Bacillati</taxon>
        <taxon>Bacillota</taxon>
        <taxon>Bacilli</taxon>
        <taxon>Bacillales</taxon>
        <taxon>Paenibacillaceae</taxon>
        <taxon>Cohnella</taxon>
    </lineage>
</organism>
<dbReference type="SUPFAM" id="SSF82171">
    <property type="entry name" value="DPP6 N-terminal domain-like"/>
    <property type="match status" value="1"/>
</dbReference>
<name>A0ABT6TN98_9BACL</name>
<dbReference type="Gene3D" id="2.120.10.30">
    <property type="entry name" value="TolB, C-terminal domain"/>
    <property type="match status" value="1"/>
</dbReference>
<dbReference type="Proteomes" id="UP001161691">
    <property type="component" value="Unassembled WGS sequence"/>
</dbReference>
<proteinExistence type="predicted"/>